<dbReference type="InterPro" id="IPR001610">
    <property type="entry name" value="PAC"/>
</dbReference>
<dbReference type="SUPFAM" id="SSF55073">
    <property type="entry name" value="Nucleotide cyclase"/>
    <property type="match status" value="1"/>
</dbReference>
<feature type="domain" description="PAC" evidence="2">
    <location>
        <begin position="355"/>
        <end position="407"/>
    </location>
</feature>
<dbReference type="PANTHER" id="PTHR44757">
    <property type="entry name" value="DIGUANYLATE CYCLASE DGCP"/>
    <property type="match status" value="1"/>
</dbReference>
<dbReference type="SMART" id="SM00086">
    <property type="entry name" value="PAC"/>
    <property type="match status" value="2"/>
</dbReference>
<dbReference type="InterPro" id="IPR013655">
    <property type="entry name" value="PAS_fold_3"/>
</dbReference>
<dbReference type="PROSITE" id="PS50883">
    <property type="entry name" value="EAL"/>
    <property type="match status" value="1"/>
</dbReference>
<dbReference type="InterPro" id="IPR000700">
    <property type="entry name" value="PAS-assoc_C"/>
</dbReference>
<evidence type="ECO:0000259" key="2">
    <source>
        <dbReference type="PROSITE" id="PS50113"/>
    </source>
</evidence>
<protein>
    <submittedName>
        <fullName evidence="5">EAL domain-containing protein</fullName>
    </submittedName>
</protein>
<dbReference type="InterPro" id="IPR035919">
    <property type="entry name" value="EAL_sf"/>
</dbReference>
<reference evidence="5 6" key="1">
    <citation type="submission" date="2018-08" db="EMBL/GenBank/DDBJ databases">
        <title>Lysinibacillus sp. YLB-03 draft genome sequence.</title>
        <authorList>
            <person name="Yu L."/>
        </authorList>
    </citation>
    <scope>NUCLEOTIDE SEQUENCE [LARGE SCALE GENOMIC DNA]</scope>
    <source>
        <strain evidence="5 6">YLB-03</strain>
    </source>
</reference>
<dbReference type="CDD" id="cd01949">
    <property type="entry name" value="GGDEF"/>
    <property type="match status" value="1"/>
</dbReference>
<dbReference type="CDD" id="cd00130">
    <property type="entry name" value="PAS"/>
    <property type="match status" value="3"/>
</dbReference>
<evidence type="ECO:0000313" key="6">
    <source>
        <dbReference type="Proteomes" id="UP000265692"/>
    </source>
</evidence>
<dbReference type="Pfam" id="PF00563">
    <property type="entry name" value="EAL"/>
    <property type="match status" value="1"/>
</dbReference>
<dbReference type="Gene3D" id="3.30.450.20">
    <property type="entry name" value="PAS domain"/>
    <property type="match status" value="3"/>
</dbReference>
<dbReference type="NCBIfam" id="TIGR00229">
    <property type="entry name" value="sensory_box"/>
    <property type="match status" value="3"/>
</dbReference>
<dbReference type="SUPFAM" id="SSF55785">
    <property type="entry name" value="PYP-like sensor domain (PAS domain)"/>
    <property type="match status" value="3"/>
</dbReference>
<dbReference type="Gene3D" id="3.20.20.450">
    <property type="entry name" value="EAL domain"/>
    <property type="match status" value="1"/>
</dbReference>
<dbReference type="InterPro" id="IPR035965">
    <property type="entry name" value="PAS-like_dom_sf"/>
</dbReference>
<dbReference type="InterPro" id="IPR013767">
    <property type="entry name" value="PAS_fold"/>
</dbReference>
<dbReference type="PANTHER" id="PTHR44757:SF2">
    <property type="entry name" value="BIOFILM ARCHITECTURE MAINTENANCE PROTEIN MBAA"/>
    <property type="match status" value="1"/>
</dbReference>
<organism evidence="5 6">
    <name type="scientific">Ureibacillus yapensis</name>
    <dbReference type="NCBI Taxonomy" id="2304605"/>
    <lineage>
        <taxon>Bacteria</taxon>
        <taxon>Bacillati</taxon>
        <taxon>Bacillota</taxon>
        <taxon>Bacilli</taxon>
        <taxon>Bacillales</taxon>
        <taxon>Caryophanaceae</taxon>
        <taxon>Ureibacillus</taxon>
    </lineage>
</organism>
<dbReference type="Pfam" id="PF00990">
    <property type="entry name" value="GGDEF"/>
    <property type="match status" value="1"/>
</dbReference>
<name>A0A396S8L4_9BACL</name>
<dbReference type="Gene3D" id="2.10.70.100">
    <property type="match status" value="1"/>
</dbReference>
<dbReference type="InterPro" id="IPR029787">
    <property type="entry name" value="Nucleotide_cyclase"/>
</dbReference>
<feature type="domain" description="PAS" evidence="1">
    <location>
        <begin position="279"/>
        <end position="351"/>
    </location>
</feature>
<dbReference type="InterPro" id="IPR043128">
    <property type="entry name" value="Rev_trsase/Diguanyl_cyclase"/>
</dbReference>
<dbReference type="InterPro" id="IPR052155">
    <property type="entry name" value="Biofilm_reg_signaling"/>
</dbReference>
<dbReference type="EMBL" id="QWEI01000003">
    <property type="protein sequence ID" value="RHW37432.1"/>
    <property type="molecule type" value="Genomic_DNA"/>
</dbReference>
<dbReference type="NCBIfam" id="TIGR00254">
    <property type="entry name" value="GGDEF"/>
    <property type="match status" value="1"/>
</dbReference>
<feature type="domain" description="PAC" evidence="2">
    <location>
        <begin position="226"/>
        <end position="278"/>
    </location>
</feature>
<dbReference type="OrthoDB" id="9759607at2"/>
<dbReference type="SMART" id="SM00091">
    <property type="entry name" value="PAS"/>
    <property type="match status" value="3"/>
</dbReference>
<feature type="domain" description="PAS" evidence="1">
    <location>
        <begin position="29"/>
        <end position="71"/>
    </location>
</feature>
<evidence type="ECO:0000313" key="5">
    <source>
        <dbReference type="EMBL" id="RHW37432.1"/>
    </source>
</evidence>
<dbReference type="PROSITE" id="PS50113">
    <property type="entry name" value="PAC"/>
    <property type="match status" value="3"/>
</dbReference>
<dbReference type="Pfam" id="PF00989">
    <property type="entry name" value="PAS"/>
    <property type="match status" value="1"/>
</dbReference>
<dbReference type="InterPro" id="IPR000014">
    <property type="entry name" value="PAS"/>
</dbReference>
<keyword evidence="6" id="KW-1185">Reference proteome</keyword>
<dbReference type="PROSITE" id="PS50112">
    <property type="entry name" value="PAS"/>
    <property type="match status" value="2"/>
</dbReference>
<dbReference type="CDD" id="cd01948">
    <property type="entry name" value="EAL"/>
    <property type="match status" value="1"/>
</dbReference>
<feature type="domain" description="EAL" evidence="3">
    <location>
        <begin position="577"/>
        <end position="831"/>
    </location>
</feature>
<dbReference type="RefSeq" id="WP_118875821.1">
    <property type="nucleotide sequence ID" value="NZ_QWEI01000003.1"/>
</dbReference>
<accession>A0A396S8L4</accession>
<dbReference type="InterPro" id="IPR000160">
    <property type="entry name" value="GGDEF_dom"/>
</dbReference>
<dbReference type="SUPFAM" id="SSF141868">
    <property type="entry name" value="EAL domain-like"/>
    <property type="match status" value="1"/>
</dbReference>
<dbReference type="SMART" id="SM00267">
    <property type="entry name" value="GGDEF"/>
    <property type="match status" value="1"/>
</dbReference>
<dbReference type="InterPro" id="IPR001633">
    <property type="entry name" value="EAL_dom"/>
</dbReference>
<dbReference type="Pfam" id="PF08447">
    <property type="entry name" value="PAS_3"/>
    <property type="match status" value="2"/>
</dbReference>
<evidence type="ECO:0000259" key="3">
    <source>
        <dbReference type="PROSITE" id="PS50883"/>
    </source>
</evidence>
<feature type="domain" description="PAC" evidence="2">
    <location>
        <begin position="97"/>
        <end position="149"/>
    </location>
</feature>
<dbReference type="PROSITE" id="PS50887">
    <property type="entry name" value="GGDEF"/>
    <property type="match status" value="1"/>
</dbReference>
<dbReference type="AlphaFoldDB" id="A0A396S8L4"/>
<evidence type="ECO:0000259" key="1">
    <source>
        <dbReference type="PROSITE" id="PS50112"/>
    </source>
</evidence>
<dbReference type="Gene3D" id="3.30.70.270">
    <property type="match status" value="1"/>
</dbReference>
<dbReference type="Proteomes" id="UP000265692">
    <property type="component" value="Unassembled WGS sequence"/>
</dbReference>
<dbReference type="GO" id="GO:0006355">
    <property type="term" value="P:regulation of DNA-templated transcription"/>
    <property type="evidence" value="ECO:0007669"/>
    <property type="project" value="InterPro"/>
</dbReference>
<proteinExistence type="predicted"/>
<gene>
    <name evidence="5" type="ORF">D1B33_07750</name>
</gene>
<comment type="caution">
    <text evidence="5">The sequence shown here is derived from an EMBL/GenBank/DDBJ whole genome shotgun (WGS) entry which is preliminary data.</text>
</comment>
<feature type="domain" description="GGDEF" evidence="4">
    <location>
        <begin position="435"/>
        <end position="568"/>
    </location>
</feature>
<sequence length="987" mass="114578">MGFSILPKIKKDKTGKQTISPYESQTLTNEVIFNSIFENHPDPVFTLTLEGEIALYNNSFLSAFGFRKNNITENFKKVFFHEEINRRFQLALEGESQSFKEMVRFSKGNEIIMHVTLVPLMDLELNVIGIYGSVKDLTKFNEYPENLESIKTKYELAQQVGKIGAWEYDILKEEVYWSKQLFEITGRDKNESARTKVEDGLDFVYAHDIERYRKLFTKAEKEGDSYSTEYRILKADRSIVYVHEEVEVIKDASENPIKIIGNTQDITKRKLAERALLETEQRFKHIYDNLSLGIRSYDAIQDKILYVTPGIELIVGYSSDIFYQKGALEKLIHPDDQPFYSEQYNNVLKGYSKGFEIQYRMLNKDSQIVWIQDKTIPVFNDQGKVIRIDGILTNITNRKLFEEKINQLAYYDILTQLPNSVSFNRKIESLVEQDKQFTVMFLDLDRFRNINNSLGHDTGDIILKQFCERVNHLLTGSYFFARLGGDEFGLVIWDYEQSNYPESIAHKIINHLNLPFIANDFELYLSTSIGISEYPANGNTTTEILKNTSSAVLRAKLNGKNNYHIYSSKLNISSFKTFELERDLRKSIDNNELVVHFQPRVQANSGKLLSAEALIRWRHPVWGLVSPGEFIPIAEESGFINDISDWVLKEVCRLISEWRKENLQVVPISINIPSQRFLKSDWRTFILYVLEEFNVNPNLLEFEITETTLFEHEKEIEFAIQFFKEMGIKIALDDFGTGYSSLAHIRQFSIDTIKIDKSFIQQIGNDQKVEIIIKSILFMAKGMEMNIVAEGVETLQQFEFLKQQECKEIQGYLFSEAVTEVKFTSFLKVGSLKPVLNREKAHLKDRRAFYRIDLLFPLSSQMTLTSFQGKEVNLGKTEVIIDNIGPGGLRIISTMELPVRPDVNYQFETTIMNYSLTLNGFIVWKNEVKDRFFEYGIEFSISEKDRDQLLKILNKFTLHLKKNPFVSDSDLIQEDKFYYLMKATSIA</sequence>
<dbReference type="SMART" id="SM00052">
    <property type="entry name" value="EAL"/>
    <property type="match status" value="1"/>
</dbReference>
<evidence type="ECO:0000259" key="4">
    <source>
        <dbReference type="PROSITE" id="PS50887"/>
    </source>
</evidence>